<feature type="chain" id="PRO_5026987017" evidence="1">
    <location>
        <begin position="19"/>
        <end position="243"/>
    </location>
</feature>
<accession>A0A6M4AW03</accession>
<keyword evidence="3" id="KW-1185">Reference proteome</keyword>
<evidence type="ECO:0000313" key="3">
    <source>
        <dbReference type="Proteomes" id="UP000503018"/>
    </source>
</evidence>
<gene>
    <name evidence="2" type="ORF">GV829_11010</name>
</gene>
<evidence type="ECO:0000313" key="2">
    <source>
        <dbReference type="EMBL" id="QJQ32906.1"/>
    </source>
</evidence>
<proteinExistence type="predicted"/>
<dbReference type="EMBL" id="CP053015">
    <property type="protein sequence ID" value="QJQ32906.1"/>
    <property type="molecule type" value="Genomic_DNA"/>
</dbReference>
<dbReference type="KEGG" id="slan:GV829_11010"/>
<protein>
    <submittedName>
        <fullName evidence="2">Uncharacterized protein</fullName>
    </submittedName>
</protein>
<reference evidence="2 3" key="1">
    <citation type="submission" date="2020-01" db="EMBL/GenBank/DDBJ databases">
        <title>Sphingomonas sp. strain CSW-10.</title>
        <authorList>
            <person name="Chen W.-M."/>
        </authorList>
    </citation>
    <scope>NUCLEOTIDE SEQUENCE [LARGE SCALE GENOMIC DNA]</scope>
    <source>
        <strain evidence="2 3">CSW-10</strain>
    </source>
</reference>
<evidence type="ECO:0000256" key="1">
    <source>
        <dbReference type="SAM" id="SignalP"/>
    </source>
</evidence>
<organism evidence="2 3">
    <name type="scientific">Sphingomonas lacunae</name>
    <dbReference type="NCBI Taxonomy" id="2698828"/>
    <lineage>
        <taxon>Bacteria</taxon>
        <taxon>Pseudomonadati</taxon>
        <taxon>Pseudomonadota</taxon>
        <taxon>Alphaproteobacteria</taxon>
        <taxon>Sphingomonadales</taxon>
        <taxon>Sphingomonadaceae</taxon>
        <taxon>Sphingomonas</taxon>
    </lineage>
</organism>
<dbReference type="AlphaFoldDB" id="A0A6M4AW03"/>
<dbReference type="RefSeq" id="WP_169946641.1">
    <property type="nucleotide sequence ID" value="NZ_CP053015.1"/>
</dbReference>
<keyword evidence="1" id="KW-0732">Signal</keyword>
<dbReference type="Proteomes" id="UP000503018">
    <property type="component" value="Chromosome"/>
</dbReference>
<name>A0A6M4AW03_9SPHN</name>
<feature type="signal peptide" evidence="1">
    <location>
        <begin position="1"/>
        <end position="18"/>
    </location>
</feature>
<sequence length="243" mass="25456">MKLALLALTLLAGTAPLAAQTVDRAGGTTAPSSMGRWGEFRDRQEAMRRQDDRRDVAPRSALAEGEARAFVPQQQVINAFAQCAWSRVPELVNTALATTIDTDAEREALRSVARVGGCSDRPFISGRSGEFRGGLAEAVIHGDAARGDRIRALVPVAPVRVVMGTGRGFVARYAQCVAAADPVGALALLSTTVGAPAEADAIRAMPGAMTGCMPEGAAYRVDVRDVRNHIADALFRMSGVAGA</sequence>